<keyword evidence="2" id="KW-0520">NAD</keyword>
<dbReference type="SUPFAM" id="SSF51735">
    <property type="entry name" value="NAD(P)-binding Rossmann-fold domains"/>
    <property type="match status" value="1"/>
</dbReference>
<dbReference type="InterPro" id="IPR036291">
    <property type="entry name" value="NAD(P)-bd_dom_sf"/>
</dbReference>
<evidence type="ECO:0000256" key="2">
    <source>
        <dbReference type="ARBA" id="ARBA00023027"/>
    </source>
</evidence>
<organism evidence="4 5">
    <name type="scientific">Rubellimicrobium thermophilum DSM 16684</name>
    <dbReference type="NCBI Taxonomy" id="1123069"/>
    <lineage>
        <taxon>Bacteria</taxon>
        <taxon>Pseudomonadati</taxon>
        <taxon>Pseudomonadota</taxon>
        <taxon>Alphaproteobacteria</taxon>
        <taxon>Rhodobacterales</taxon>
        <taxon>Roseobacteraceae</taxon>
        <taxon>Rubellimicrobium</taxon>
    </lineage>
</organism>
<dbReference type="AlphaFoldDB" id="S9R3K3"/>
<dbReference type="EMBL" id="AOLV01000010">
    <property type="protein sequence ID" value="EPX86492.1"/>
    <property type="molecule type" value="Genomic_DNA"/>
</dbReference>
<accession>S9R3K3</accession>
<keyword evidence="1" id="KW-0560">Oxidoreductase</keyword>
<sequence length="337" mass="37666">MRVIYDPEPRSTAEILSPQEERLFRSRHEVIEWQGEDRDAFYAAHLPEAEAVIGQQPMDRERLDRAPKLRVIVNVETNFLPNIDYEECFRRGIHVIAPGGVFALPVAEMALGMAISLARNIHGEHAAFLRGQERWLFAGNRESELLSGSTVGIIGYGDLGRALHALLAPFRVRVQVFDPWLPEGYLRRMGLEPVPFERLMAENRFVFVMAAITTENAGMIGREALARMQQGANLLLMSRAAAADFDALAEAAAAGRIRVATDVFPVEPLPQDDPLRRVPGILFSPHRAGALTQALREIGTRMLEDLDLIERGLPPVSCRRAERETVARFRSMPVSKS</sequence>
<dbReference type="RefSeq" id="WP_021097400.1">
    <property type="nucleotide sequence ID" value="NZ_KE557320.1"/>
</dbReference>
<evidence type="ECO:0000259" key="3">
    <source>
        <dbReference type="Pfam" id="PF02826"/>
    </source>
</evidence>
<comment type="caution">
    <text evidence="4">The sequence shown here is derived from an EMBL/GenBank/DDBJ whole genome shotgun (WGS) entry which is preliminary data.</text>
</comment>
<reference evidence="4 5" key="1">
    <citation type="journal article" date="2013" name="Stand. Genomic Sci.">
        <title>Genome sequence of the reddish-pigmented Rubellimicrobium thermophilum type strain (DSM 16684(T)), a member of the Roseobacter clade.</title>
        <authorList>
            <person name="Fiebig A."/>
            <person name="Riedel T."/>
            <person name="Gronow S."/>
            <person name="Petersen J."/>
            <person name="Klenk H.P."/>
            <person name="Goker M."/>
        </authorList>
    </citation>
    <scope>NUCLEOTIDE SEQUENCE [LARGE SCALE GENOMIC DNA]</scope>
    <source>
        <strain evidence="4 5">DSM 16684</strain>
    </source>
</reference>
<name>S9R3K3_9RHOB</name>
<dbReference type="GO" id="GO:0030267">
    <property type="term" value="F:glyoxylate reductase (NADPH) activity"/>
    <property type="evidence" value="ECO:0007669"/>
    <property type="project" value="TreeGrafter"/>
</dbReference>
<dbReference type="OrthoDB" id="7681356at2"/>
<evidence type="ECO:0000313" key="4">
    <source>
        <dbReference type="EMBL" id="EPX86492.1"/>
    </source>
</evidence>
<dbReference type="GO" id="GO:0016618">
    <property type="term" value="F:hydroxypyruvate reductase [NAD(P)H] activity"/>
    <property type="evidence" value="ECO:0007669"/>
    <property type="project" value="TreeGrafter"/>
</dbReference>
<proteinExistence type="predicted"/>
<dbReference type="Proteomes" id="UP000015346">
    <property type="component" value="Unassembled WGS sequence"/>
</dbReference>
<dbReference type="InterPro" id="IPR050223">
    <property type="entry name" value="D-isomer_2-hydroxyacid_DH"/>
</dbReference>
<dbReference type="PANTHER" id="PTHR10996">
    <property type="entry name" value="2-HYDROXYACID DEHYDROGENASE-RELATED"/>
    <property type="match status" value="1"/>
</dbReference>
<dbReference type="GO" id="GO:0005829">
    <property type="term" value="C:cytosol"/>
    <property type="evidence" value="ECO:0007669"/>
    <property type="project" value="TreeGrafter"/>
</dbReference>
<evidence type="ECO:0000256" key="1">
    <source>
        <dbReference type="ARBA" id="ARBA00023002"/>
    </source>
</evidence>
<dbReference type="PANTHER" id="PTHR10996:SF178">
    <property type="entry name" value="2-HYDROXYACID DEHYDROGENASE YGL185C-RELATED"/>
    <property type="match status" value="1"/>
</dbReference>
<dbReference type="InterPro" id="IPR006140">
    <property type="entry name" value="D-isomer_DH_NAD-bd"/>
</dbReference>
<dbReference type="Pfam" id="PF02826">
    <property type="entry name" value="2-Hacid_dh_C"/>
    <property type="match status" value="1"/>
</dbReference>
<evidence type="ECO:0000313" key="5">
    <source>
        <dbReference type="Proteomes" id="UP000015346"/>
    </source>
</evidence>
<dbReference type="SUPFAM" id="SSF52283">
    <property type="entry name" value="Formate/glycerate dehydrogenase catalytic domain-like"/>
    <property type="match status" value="1"/>
</dbReference>
<gene>
    <name evidence="4" type="ORF">ruthe_01307</name>
</gene>
<dbReference type="PATRIC" id="fig|1123069.3.peg.1279"/>
<dbReference type="STRING" id="1123069.ruthe_01307"/>
<dbReference type="GO" id="GO:0051287">
    <property type="term" value="F:NAD binding"/>
    <property type="evidence" value="ECO:0007669"/>
    <property type="project" value="InterPro"/>
</dbReference>
<protein>
    <submittedName>
        <fullName evidence="4">Phosphoglycerate dehydrogenase</fullName>
    </submittedName>
</protein>
<keyword evidence="5" id="KW-1185">Reference proteome</keyword>
<feature type="domain" description="D-isomer specific 2-hydroxyacid dehydrogenase NAD-binding" evidence="3">
    <location>
        <begin position="111"/>
        <end position="288"/>
    </location>
</feature>
<dbReference type="Gene3D" id="3.40.50.720">
    <property type="entry name" value="NAD(P)-binding Rossmann-like Domain"/>
    <property type="match status" value="2"/>
</dbReference>
<dbReference type="HOGENOM" id="CLU_019796_1_3_5"/>